<protein>
    <submittedName>
        <fullName evidence="1">DUF3108 domain-containing protein</fullName>
    </submittedName>
</protein>
<dbReference type="Proteomes" id="UP001220228">
    <property type="component" value="Chromosome"/>
</dbReference>
<organism evidence="1 2">
    <name type="scientific">Lacticaseibacillus huelsenbergensis</name>
    <dbReference type="NCBI Taxonomy" id="3035291"/>
    <lineage>
        <taxon>Bacteria</taxon>
        <taxon>Bacillati</taxon>
        <taxon>Bacillota</taxon>
        <taxon>Bacilli</taxon>
        <taxon>Lactobacillales</taxon>
        <taxon>Lactobacillaceae</taxon>
        <taxon>Lacticaseibacillus</taxon>
    </lineage>
</organism>
<reference evidence="1 2" key="1">
    <citation type="submission" date="2023-03" db="EMBL/GenBank/DDBJ databases">
        <authorList>
            <person name="Ruckert-Reed C."/>
        </authorList>
    </citation>
    <scope>NUCLEOTIDE SEQUENCE [LARGE SCALE GENOMIC DNA]</scope>
    <source>
        <strain evidence="1 2">DSM 115425</strain>
    </source>
</reference>
<name>A0ABY8DNP1_9LACO</name>
<keyword evidence="2" id="KW-1185">Reference proteome</keyword>
<evidence type="ECO:0000313" key="1">
    <source>
        <dbReference type="EMBL" id="WFB38599.1"/>
    </source>
</evidence>
<sequence length="55" mass="6138">MAKDAPSHPRPLTLRLLTAPAHAHQKSSHRPQKKAMAASYRLSWKMGCRVGEGQF</sequence>
<accession>A0ABY8DNP1</accession>
<evidence type="ECO:0000313" key="2">
    <source>
        <dbReference type="Proteomes" id="UP001220228"/>
    </source>
</evidence>
<dbReference type="NCBIfam" id="NF040517">
    <property type="entry name" value="Lacto_Palin_RP2"/>
    <property type="match status" value="1"/>
</dbReference>
<proteinExistence type="predicted"/>
<gene>
    <name evidence="1" type="ORF">LHUE1_002135</name>
</gene>
<dbReference type="EMBL" id="CP120687">
    <property type="protein sequence ID" value="WFB38599.1"/>
    <property type="molecule type" value="Genomic_DNA"/>
</dbReference>